<dbReference type="SUPFAM" id="SSF46689">
    <property type="entry name" value="Homeodomain-like"/>
    <property type="match status" value="1"/>
</dbReference>
<dbReference type="InterPro" id="IPR018060">
    <property type="entry name" value="HTH_AraC"/>
</dbReference>
<dbReference type="GO" id="GO:0043565">
    <property type="term" value="F:sequence-specific DNA binding"/>
    <property type="evidence" value="ECO:0007669"/>
    <property type="project" value="InterPro"/>
</dbReference>
<dbReference type="InterPro" id="IPR009057">
    <property type="entry name" value="Homeodomain-like_sf"/>
</dbReference>
<keyword evidence="1" id="KW-0805">Transcription regulation</keyword>
<dbReference type="InterPro" id="IPR050204">
    <property type="entry name" value="AraC_XylS_family_regulators"/>
</dbReference>
<evidence type="ECO:0000313" key="6">
    <source>
        <dbReference type="Proteomes" id="UP000433577"/>
    </source>
</evidence>
<dbReference type="EMBL" id="CP046914">
    <property type="protein sequence ID" value="QGZ64326.1"/>
    <property type="molecule type" value="Genomic_DNA"/>
</dbReference>
<protein>
    <submittedName>
        <fullName evidence="5">Helix-turn-helix domain-containing protein</fullName>
    </submittedName>
</protein>
<dbReference type="Pfam" id="PF12833">
    <property type="entry name" value="HTH_18"/>
    <property type="match status" value="1"/>
</dbReference>
<dbReference type="InterPro" id="IPR018062">
    <property type="entry name" value="HTH_AraC-typ_CS"/>
</dbReference>
<dbReference type="Gene3D" id="1.10.10.60">
    <property type="entry name" value="Homeodomain-like"/>
    <property type="match status" value="1"/>
</dbReference>
<evidence type="ECO:0000259" key="4">
    <source>
        <dbReference type="PROSITE" id="PS01124"/>
    </source>
</evidence>
<evidence type="ECO:0000256" key="2">
    <source>
        <dbReference type="ARBA" id="ARBA00023125"/>
    </source>
</evidence>
<keyword evidence="2" id="KW-0238">DNA-binding</keyword>
<dbReference type="RefSeq" id="WP_158953644.1">
    <property type="nucleotide sequence ID" value="NZ_CP046914.1"/>
</dbReference>
<dbReference type="OrthoDB" id="8590374at2"/>
<dbReference type="GO" id="GO:0003700">
    <property type="term" value="F:DNA-binding transcription factor activity"/>
    <property type="evidence" value="ECO:0007669"/>
    <property type="project" value="InterPro"/>
</dbReference>
<feature type="domain" description="HTH araC/xylS-type" evidence="4">
    <location>
        <begin position="231"/>
        <end position="329"/>
    </location>
</feature>
<accession>A0A7Z2JH11</accession>
<keyword evidence="3" id="KW-0804">Transcription</keyword>
<gene>
    <name evidence="5" type="ORF">FAZ98_21640</name>
</gene>
<dbReference type="KEGG" id="pacs:FAZ98_21640"/>
<evidence type="ECO:0000256" key="3">
    <source>
        <dbReference type="ARBA" id="ARBA00023163"/>
    </source>
</evidence>
<name>A0A7Z2JH11_9BURK</name>
<dbReference type="PROSITE" id="PS01124">
    <property type="entry name" value="HTH_ARAC_FAMILY_2"/>
    <property type="match status" value="1"/>
</dbReference>
<organism evidence="5 6">
    <name type="scientific">Paraburkholderia acidisoli</name>
    <dbReference type="NCBI Taxonomy" id="2571748"/>
    <lineage>
        <taxon>Bacteria</taxon>
        <taxon>Pseudomonadati</taxon>
        <taxon>Pseudomonadota</taxon>
        <taxon>Betaproteobacteria</taxon>
        <taxon>Burkholderiales</taxon>
        <taxon>Burkholderiaceae</taxon>
        <taxon>Paraburkholderia</taxon>
    </lineage>
</organism>
<proteinExistence type="predicted"/>
<sequence length="336" mass="37344">MPHDPPLAGTPAPERIPYAHFDVNALPVREQLLAWRDRMGQITDVVPLHAQVGAPFRASIERWDAGGVMFADCYTDLIKLDRSIARISQDNARRICFNVFIDGDAQSVIERPAKRGDAQGEVGVLAIDLDQPVRLIRRGSRHFSIFTPGALIQSLFADPAALHGRRLSPHDPAARVVVERVLRLRANIREMTAEAAQRHLRELVELIAAAFAAQAGLIGGKRAIARAATYASAREFVRANLANVDLTPEFVLDRLALSRPSVYRLFQHEGGLNAYIRHVRLRAAAQDLVRYPGVAIKDIAYSVGFRSATDFTRAFRRDYDVAPQDVRFYKSVPAGR</sequence>
<dbReference type="PANTHER" id="PTHR46796:SF6">
    <property type="entry name" value="ARAC SUBFAMILY"/>
    <property type="match status" value="1"/>
</dbReference>
<dbReference type="SMART" id="SM00342">
    <property type="entry name" value="HTH_ARAC"/>
    <property type="match status" value="1"/>
</dbReference>
<dbReference type="AlphaFoldDB" id="A0A7Z2JH11"/>
<dbReference type="Proteomes" id="UP000433577">
    <property type="component" value="Chromosome 2"/>
</dbReference>
<evidence type="ECO:0000256" key="1">
    <source>
        <dbReference type="ARBA" id="ARBA00023015"/>
    </source>
</evidence>
<keyword evidence="6" id="KW-1185">Reference proteome</keyword>
<evidence type="ECO:0000313" key="5">
    <source>
        <dbReference type="EMBL" id="QGZ64326.1"/>
    </source>
</evidence>
<dbReference type="PROSITE" id="PS00041">
    <property type="entry name" value="HTH_ARAC_FAMILY_1"/>
    <property type="match status" value="1"/>
</dbReference>
<dbReference type="PANTHER" id="PTHR46796">
    <property type="entry name" value="HTH-TYPE TRANSCRIPTIONAL ACTIVATOR RHAS-RELATED"/>
    <property type="match status" value="1"/>
</dbReference>
<reference evidence="5 6" key="1">
    <citation type="submission" date="2019-12" db="EMBL/GenBank/DDBJ databases">
        <title>Paraburkholderia acidiphila 7Q-K02 sp. nov and Paraburkholderia acidisoli DHF22 sp. nov., two strains isolated from forest soil.</title>
        <authorList>
            <person name="Gao Z."/>
            <person name="Qiu L."/>
        </authorList>
    </citation>
    <scope>NUCLEOTIDE SEQUENCE [LARGE SCALE GENOMIC DNA]</scope>
    <source>
        <strain evidence="5 6">DHF22</strain>
    </source>
</reference>